<sequence length="103" mass="12044">MQWAANVSPRNYADPTSFHLERWLRPEGKFEKDRRRASQPFLQGPRDCIGQSLARMEIVLILGKVLYCFDLQAEGDLGRWEDQETYAVWVKAPLPVKLRVRRA</sequence>
<dbReference type="EMBL" id="KZ825321">
    <property type="protein sequence ID" value="RAH48766.1"/>
    <property type="molecule type" value="Genomic_DNA"/>
</dbReference>
<organism evidence="1 2">
    <name type="scientific">Aspergillus brunneoviolaceus CBS 621.78</name>
    <dbReference type="NCBI Taxonomy" id="1450534"/>
    <lineage>
        <taxon>Eukaryota</taxon>
        <taxon>Fungi</taxon>
        <taxon>Dikarya</taxon>
        <taxon>Ascomycota</taxon>
        <taxon>Pezizomycotina</taxon>
        <taxon>Eurotiomycetes</taxon>
        <taxon>Eurotiomycetidae</taxon>
        <taxon>Eurotiales</taxon>
        <taxon>Aspergillaceae</taxon>
        <taxon>Aspergillus</taxon>
        <taxon>Aspergillus subgen. Circumdati</taxon>
    </lineage>
</organism>
<evidence type="ECO:0000313" key="1">
    <source>
        <dbReference type="EMBL" id="RAH48766.1"/>
    </source>
</evidence>
<gene>
    <name evidence="1" type="ORF">BO95DRAFT_460626</name>
</gene>
<protein>
    <submittedName>
        <fullName evidence="1">Cytochrome P450</fullName>
    </submittedName>
</protein>
<name>A0ACD1GI52_9EURO</name>
<dbReference type="Proteomes" id="UP000249057">
    <property type="component" value="Unassembled WGS sequence"/>
</dbReference>
<evidence type="ECO:0000313" key="2">
    <source>
        <dbReference type="Proteomes" id="UP000249057"/>
    </source>
</evidence>
<accession>A0ACD1GI52</accession>
<keyword evidence="2" id="KW-1185">Reference proteome</keyword>
<proteinExistence type="predicted"/>
<reference evidence="1" key="1">
    <citation type="submission" date="2018-02" db="EMBL/GenBank/DDBJ databases">
        <title>The genomes of Aspergillus section Nigri reveals drivers in fungal speciation.</title>
        <authorList>
            <consortium name="DOE Joint Genome Institute"/>
            <person name="Vesth T.C."/>
            <person name="Nybo J."/>
            <person name="Theobald S."/>
            <person name="Brandl J."/>
            <person name="Frisvad J.C."/>
            <person name="Nielsen K.F."/>
            <person name="Lyhne E.K."/>
            <person name="Kogle M.E."/>
            <person name="Kuo A."/>
            <person name="Riley R."/>
            <person name="Clum A."/>
            <person name="Nolan M."/>
            <person name="Lipzen A."/>
            <person name="Salamov A."/>
            <person name="Henrissat B."/>
            <person name="Wiebenga A."/>
            <person name="De vries R.P."/>
            <person name="Grigoriev I.V."/>
            <person name="Mortensen U.H."/>
            <person name="Andersen M.R."/>
            <person name="Baker S.E."/>
        </authorList>
    </citation>
    <scope>NUCLEOTIDE SEQUENCE</scope>
    <source>
        <strain evidence="1">CBS 621.78</strain>
    </source>
</reference>